<keyword evidence="6" id="KW-1185">Reference proteome</keyword>
<dbReference type="PANTHER" id="PTHR44167:SF24">
    <property type="entry name" value="SERINE_THREONINE-PROTEIN KINASE CHK2"/>
    <property type="match status" value="1"/>
</dbReference>
<dbReference type="PROSITE" id="PS50011">
    <property type="entry name" value="PROTEIN_KINASE_DOM"/>
    <property type="match status" value="1"/>
</dbReference>
<evidence type="ECO:0000256" key="2">
    <source>
        <dbReference type="ARBA" id="ARBA00022840"/>
    </source>
</evidence>
<dbReference type="GO" id="GO:0004674">
    <property type="term" value="F:protein serine/threonine kinase activity"/>
    <property type="evidence" value="ECO:0007669"/>
    <property type="project" value="TreeGrafter"/>
</dbReference>
<dbReference type="Proteomes" id="UP000594195">
    <property type="component" value="Chromosome"/>
</dbReference>
<dbReference type="EMBL" id="CP040442">
    <property type="protein sequence ID" value="QOW10606.1"/>
    <property type="molecule type" value="Genomic_DNA"/>
</dbReference>
<evidence type="ECO:0000313" key="5">
    <source>
        <dbReference type="EMBL" id="QOW10606.1"/>
    </source>
</evidence>
<dbReference type="RefSeq" id="WP_193810772.1">
    <property type="nucleotide sequence ID" value="NZ_CP040442.1"/>
</dbReference>
<feature type="domain" description="Protein kinase" evidence="4">
    <location>
        <begin position="4"/>
        <end position="267"/>
    </location>
</feature>
<dbReference type="InterPro" id="IPR011009">
    <property type="entry name" value="Kinase-like_dom_sf"/>
</dbReference>
<keyword evidence="1 3" id="KW-0547">Nucleotide-binding</keyword>
<sequence>MQIYIDKEILGKGGNGVVWSVENNKSELFAKKTIKHYKKTIHYKRFCDEIEVIKNNPHIGVIKIVDYYIPETASKKTPYYIMPIGTPLKQCLPIFQLEKIWNFVVKIIDTVQFLHNKEITHRDIKIENILVVDDYPTISDFGLANFPKQKRVSRLNEKIGPIFTIAPEMRRISSVAEYKKADVYSLAKTVWVILTKKWTSFDGQYNTHSSISLKNYVDLKINESTNFGEPNYFSLVVLDKLLFDATHNDPDKRPTIQEFKERFNFWLESNDNYQLRNRIEWEDAIRKMYPISVPLNSKWENIEEIKDILEIIFRNYDNLNHTFFPYSGGLDLIDIGIIKINSKKYLMINNEYFLEPECLYFESMNDFSWSYFRLEVKTNMSFFGKNIHRNEEMIYIDDSMNIYEKKVKNSKSINFILQSSFLIVQKTANINSLKGKLDHYMGIHNKMTNDEYKILLQKIKTSANN</sequence>
<feature type="binding site" evidence="3">
    <location>
        <position position="32"/>
    </location>
    <ligand>
        <name>ATP</name>
        <dbReference type="ChEBI" id="CHEBI:30616"/>
    </ligand>
</feature>
<evidence type="ECO:0000313" key="6">
    <source>
        <dbReference type="Proteomes" id="UP000594195"/>
    </source>
</evidence>
<organism evidence="5 6">
    <name type="scientific">Kaistella flava</name>
    <name type="common">ex Peng et al. 2021</name>
    <dbReference type="NCBI Taxonomy" id="2038776"/>
    <lineage>
        <taxon>Bacteria</taxon>
        <taxon>Pseudomonadati</taxon>
        <taxon>Bacteroidota</taxon>
        <taxon>Flavobacteriia</taxon>
        <taxon>Flavobacteriales</taxon>
        <taxon>Weeksellaceae</taxon>
        <taxon>Chryseobacterium group</taxon>
        <taxon>Kaistella</taxon>
    </lineage>
</organism>
<dbReference type="InterPro" id="IPR008271">
    <property type="entry name" value="Ser/Thr_kinase_AS"/>
</dbReference>
<dbReference type="GO" id="GO:0005524">
    <property type="term" value="F:ATP binding"/>
    <property type="evidence" value="ECO:0007669"/>
    <property type="project" value="UniProtKB-UniRule"/>
</dbReference>
<dbReference type="SUPFAM" id="SSF56112">
    <property type="entry name" value="Protein kinase-like (PK-like)"/>
    <property type="match status" value="1"/>
</dbReference>
<accession>A0A7M2Y934</accession>
<dbReference type="PROSITE" id="PS00108">
    <property type="entry name" value="PROTEIN_KINASE_ST"/>
    <property type="match status" value="1"/>
</dbReference>
<dbReference type="InterPro" id="IPR000719">
    <property type="entry name" value="Prot_kinase_dom"/>
</dbReference>
<dbReference type="Pfam" id="PF00069">
    <property type="entry name" value="Pkinase"/>
    <property type="match status" value="1"/>
</dbReference>
<name>A0A7M2Y934_9FLAO</name>
<gene>
    <name evidence="5" type="ORF">Q73A0000_09590</name>
</gene>
<dbReference type="InterPro" id="IPR017441">
    <property type="entry name" value="Protein_kinase_ATP_BS"/>
</dbReference>
<dbReference type="AlphaFoldDB" id="A0A7M2Y934"/>
<dbReference type="Gene3D" id="1.10.510.10">
    <property type="entry name" value="Transferase(Phosphotransferase) domain 1"/>
    <property type="match status" value="1"/>
</dbReference>
<evidence type="ECO:0000259" key="4">
    <source>
        <dbReference type="PROSITE" id="PS50011"/>
    </source>
</evidence>
<proteinExistence type="predicted"/>
<reference evidence="5 6" key="1">
    <citation type="submission" date="2019-05" db="EMBL/GenBank/DDBJ databases">
        <title>Chryseobacterium sp. isolated from King George Island, maritime Antarctica.</title>
        <authorList>
            <person name="Peng X."/>
        </authorList>
    </citation>
    <scope>NUCLEOTIDE SEQUENCE [LARGE SCALE GENOMIC DNA]</scope>
    <source>
        <strain evidence="5 6">7-3A</strain>
    </source>
</reference>
<evidence type="ECO:0000256" key="3">
    <source>
        <dbReference type="PROSITE-ProRule" id="PRU10141"/>
    </source>
</evidence>
<dbReference type="KEGG" id="kfa:Q73A0000_09590"/>
<protein>
    <recommendedName>
        <fullName evidence="4">Protein kinase domain-containing protein</fullName>
    </recommendedName>
</protein>
<evidence type="ECO:0000256" key="1">
    <source>
        <dbReference type="ARBA" id="ARBA00022741"/>
    </source>
</evidence>
<dbReference type="PANTHER" id="PTHR44167">
    <property type="entry name" value="OVARIAN-SPECIFIC SERINE/THREONINE-PROTEIN KINASE LOK-RELATED"/>
    <property type="match status" value="1"/>
</dbReference>
<keyword evidence="2 3" id="KW-0067">ATP-binding</keyword>
<dbReference type="CDD" id="cd00180">
    <property type="entry name" value="PKc"/>
    <property type="match status" value="1"/>
</dbReference>
<dbReference type="PROSITE" id="PS00107">
    <property type="entry name" value="PROTEIN_KINASE_ATP"/>
    <property type="match status" value="1"/>
</dbReference>
<dbReference type="GO" id="GO:0005737">
    <property type="term" value="C:cytoplasm"/>
    <property type="evidence" value="ECO:0007669"/>
    <property type="project" value="TreeGrafter"/>
</dbReference>
<dbReference type="SMART" id="SM00220">
    <property type="entry name" value="S_TKc"/>
    <property type="match status" value="1"/>
</dbReference>